<reference evidence="7" key="3">
    <citation type="submission" date="2021-02" db="UniProtKB">
        <authorList>
            <consortium name="EnsemblMetazoa"/>
        </authorList>
    </citation>
    <scope>IDENTIFICATION</scope>
    <source>
        <strain evidence="7">USDA</strain>
    </source>
</reference>
<dbReference type="RefSeq" id="XP_002427296.1">
    <property type="nucleotide sequence ID" value="XM_002427251.1"/>
</dbReference>
<dbReference type="InterPro" id="IPR002641">
    <property type="entry name" value="PNPLA_dom"/>
</dbReference>
<dbReference type="KEGG" id="phu:Phum_PHUM308670"/>
<dbReference type="Gene3D" id="3.40.1090.10">
    <property type="entry name" value="Cytosolic phospholipase A2 catalytic domain"/>
    <property type="match status" value="1"/>
</dbReference>
<dbReference type="EnsemblMetazoa" id="PHUM308670-RA">
    <property type="protein sequence ID" value="PHUM308670-PA"/>
    <property type="gene ID" value="PHUM308670"/>
</dbReference>
<dbReference type="EMBL" id="DS235307">
    <property type="protein sequence ID" value="EEB14558.1"/>
    <property type="molecule type" value="Genomic_DNA"/>
</dbReference>
<dbReference type="InParanoid" id="E0VMF2"/>
<keyword evidence="1 4" id="KW-0378">Hydrolase</keyword>
<dbReference type="PROSITE" id="PS51635">
    <property type="entry name" value="PNPLA"/>
    <property type="match status" value="1"/>
</dbReference>
<dbReference type="OrthoDB" id="630895at2759"/>
<dbReference type="GO" id="GO:0016042">
    <property type="term" value="P:lipid catabolic process"/>
    <property type="evidence" value="ECO:0007669"/>
    <property type="project" value="UniProtKB-UniRule"/>
</dbReference>
<evidence type="ECO:0000259" key="5">
    <source>
        <dbReference type="PROSITE" id="PS51635"/>
    </source>
</evidence>
<dbReference type="STRING" id="121224.E0VMF2"/>
<dbReference type="CDD" id="cd07211">
    <property type="entry name" value="Pat_PNPLA8"/>
    <property type="match status" value="1"/>
</dbReference>
<keyword evidence="8" id="KW-1185">Reference proteome</keyword>
<evidence type="ECO:0000256" key="4">
    <source>
        <dbReference type="PROSITE-ProRule" id="PRU01161"/>
    </source>
</evidence>
<organism>
    <name type="scientific">Pediculus humanus subsp. corporis</name>
    <name type="common">Body louse</name>
    <dbReference type="NCBI Taxonomy" id="121224"/>
    <lineage>
        <taxon>Eukaryota</taxon>
        <taxon>Metazoa</taxon>
        <taxon>Ecdysozoa</taxon>
        <taxon>Arthropoda</taxon>
        <taxon>Hexapoda</taxon>
        <taxon>Insecta</taxon>
        <taxon>Pterygota</taxon>
        <taxon>Neoptera</taxon>
        <taxon>Paraneoptera</taxon>
        <taxon>Psocodea</taxon>
        <taxon>Troctomorpha</taxon>
        <taxon>Phthiraptera</taxon>
        <taxon>Anoplura</taxon>
        <taxon>Pediculidae</taxon>
        <taxon>Pediculus</taxon>
    </lineage>
</organism>
<feature type="active site" description="Proton acceptor" evidence="4">
    <location>
        <position position="370"/>
    </location>
</feature>
<dbReference type="SUPFAM" id="SSF52151">
    <property type="entry name" value="FabD/lysophospholipase-like"/>
    <property type="match status" value="1"/>
</dbReference>
<evidence type="ECO:0000313" key="8">
    <source>
        <dbReference type="Proteomes" id="UP000009046"/>
    </source>
</evidence>
<keyword evidence="2 4" id="KW-0442">Lipid degradation</keyword>
<protein>
    <recommendedName>
        <fullName evidence="5">PNPLA domain-containing protein</fullName>
    </recommendedName>
</protein>
<dbReference type="GO" id="GO:0016020">
    <property type="term" value="C:membrane"/>
    <property type="evidence" value="ECO:0007669"/>
    <property type="project" value="TreeGrafter"/>
</dbReference>
<dbReference type="EMBL" id="AAZO01003584">
    <property type="status" value="NOT_ANNOTATED_CDS"/>
    <property type="molecule type" value="Genomic_DNA"/>
</dbReference>
<dbReference type="Proteomes" id="UP000009046">
    <property type="component" value="Unassembled WGS sequence"/>
</dbReference>
<reference evidence="6" key="2">
    <citation type="submission" date="2007-04" db="EMBL/GenBank/DDBJ databases">
        <title>The genome of the human body louse.</title>
        <authorList>
            <consortium name="The Human Body Louse Genome Consortium"/>
            <person name="Kirkness E."/>
            <person name="Walenz B."/>
            <person name="Hass B."/>
            <person name="Bruggner R."/>
            <person name="Strausberg R."/>
        </authorList>
    </citation>
    <scope>NUCLEOTIDE SEQUENCE</scope>
    <source>
        <strain evidence="6">USDA</strain>
    </source>
</reference>
<dbReference type="AlphaFoldDB" id="E0VMF2"/>
<dbReference type="InterPro" id="IPR016035">
    <property type="entry name" value="Acyl_Trfase/lysoPLipase"/>
</dbReference>
<reference evidence="6" key="1">
    <citation type="submission" date="2007-04" db="EMBL/GenBank/DDBJ databases">
        <title>Annotation of Pediculus humanus corporis strain USDA.</title>
        <authorList>
            <person name="Kirkness E."/>
            <person name="Hannick L."/>
            <person name="Hass B."/>
            <person name="Bruggner R."/>
            <person name="Lawson D."/>
            <person name="Bidwell S."/>
            <person name="Joardar V."/>
            <person name="Caler E."/>
            <person name="Walenz B."/>
            <person name="Inman J."/>
            <person name="Schobel S."/>
            <person name="Galinsky K."/>
            <person name="Amedeo P."/>
            <person name="Strausberg R."/>
        </authorList>
    </citation>
    <scope>NUCLEOTIDE SEQUENCE</scope>
    <source>
        <strain evidence="6">USDA</strain>
    </source>
</reference>
<feature type="active site" description="Nucleophile" evidence="4">
    <location>
        <position position="227"/>
    </location>
</feature>
<dbReference type="InterPro" id="IPR045217">
    <property type="entry name" value="PNPLA8-like"/>
</dbReference>
<dbReference type="PANTHER" id="PTHR24185">
    <property type="entry name" value="CALCIUM-INDEPENDENT PHOSPHOLIPASE A2-GAMMA"/>
    <property type="match status" value="1"/>
</dbReference>
<dbReference type="CTD" id="8235798"/>
<dbReference type="OMA" id="GSHKHKL"/>
<name>E0VMF2_PEDHC</name>
<accession>E0VMF2</accession>
<dbReference type="PANTHER" id="PTHR24185:SF1">
    <property type="entry name" value="CALCIUM-INDEPENDENT PHOSPHOLIPASE A2-GAMMA"/>
    <property type="match status" value="1"/>
</dbReference>
<evidence type="ECO:0000313" key="6">
    <source>
        <dbReference type="EMBL" id="EEB14558.1"/>
    </source>
</evidence>
<dbReference type="VEuPathDB" id="VectorBase:PHUM308670"/>
<dbReference type="HOGENOM" id="CLU_000288_144_7_1"/>
<keyword evidence="3 4" id="KW-0443">Lipid metabolism</keyword>
<feature type="domain" description="PNPLA" evidence="5">
    <location>
        <begin position="189"/>
        <end position="383"/>
    </location>
</feature>
<evidence type="ECO:0000313" key="7">
    <source>
        <dbReference type="EnsemblMetazoa" id="PHUM308670-PA"/>
    </source>
</evidence>
<feature type="short sequence motif" description="DGA/G" evidence="4">
    <location>
        <begin position="370"/>
        <end position="372"/>
    </location>
</feature>
<feature type="short sequence motif" description="GXSXG" evidence="4">
    <location>
        <begin position="225"/>
        <end position="229"/>
    </location>
</feature>
<dbReference type="GeneID" id="8235798"/>
<feature type="short sequence motif" description="GXGXXG" evidence="4">
    <location>
        <begin position="193"/>
        <end position="198"/>
    </location>
</feature>
<sequence>MINYIRDHLAKSVADKSTALINFNKEWVGVIKKIPELTESITADFTDKKQILSSNIQKSIASSEMPKTINDLKLKLVQKKNAQTEEKVSWKNRKTTVSDLSINARTNCILSSIEKAESDDYRTERLEILIEHFYQYPEGIGKAVKMGAISKLLRIKNNTKNLEIKKVINEALAILGYINPLPSQGIRILAIDGGGIRGLLVMEMLAKFEELTGKKINELFDYICGVSTGSVIACTVGASGKSIDEISALYRELGNKIFSQNVFFGARSLIWNHGYYDTALWEKILKEHVGETPLIKTSRNHPYPKIGVISTVTNHDQIVPYIFRNYELPYRVKSKYLGSYKHQLWEATRASAAAPTYFEEFSLGDFLHQDGGVLVNNPTALAVHEAKQLWPNNEIQCVVSFGTGRLDPLSIESVKTKKSAAKQTSWKEKFYNILVSATDTEAVHMILNDLLPPSVYFRFNPFVTQLLSMDECQPEKLDLLKQDALMYIRRNEEKFREAANALVKEKTIYQKANDWINEKCVEYSNRYN</sequence>
<evidence type="ECO:0000256" key="2">
    <source>
        <dbReference type="ARBA" id="ARBA00022963"/>
    </source>
</evidence>
<proteinExistence type="predicted"/>
<dbReference type="eggNOG" id="KOG4231">
    <property type="taxonomic scope" value="Eukaryota"/>
</dbReference>
<dbReference type="Pfam" id="PF01734">
    <property type="entry name" value="Patatin"/>
    <property type="match status" value="1"/>
</dbReference>
<gene>
    <name evidence="7" type="primary">8235798</name>
    <name evidence="6" type="ORF">Phum_PHUM308670</name>
</gene>
<evidence type="ECO:0000256" key="1">
    <source>
        <dbReference type="ARBA" id="ARBA00022801"/>
    </source>
</evidence>
<dbReference type="GO" id="GO:0047499">
    <property type="term" value="F:calcium-independent phospholipase A2 activity"/>
    <property type="evidence" value="ECO:0007669"/>
    <property type="project" value="TreeGrafter"/>
</dbReference>
<evidence type="ECO:0000256" key="3">
    <source>
        <dbReference type="ARBA" id="ARBA00023098"/>
    </source>
</evidence>
<dbReference type="GO" id="GO:0019369">
    <property type="term" value="P:arachidonate metabolic process"/>
    <property type="evidence" value="ECO:0007669"/>
    <property type="project" value="TreeGrafter"/>
</dbReference>